<reference evidence="2" key="1">
    <citation type="journal article" date="2014" name="Int. J. Syst. Evol. Microbiol.">
        <title>Complete genome sequence of Corynebacterium casei LMG S-19264T (=DSM 44701T), isolated from a smear-ripened cheese.</title>
        <authorList>
            <consortium name="US DOE Joint Genome Institute (JGI-PGF)"/>
            <person name="Walter F."/>
            <person name="Albersmeier A."/>
            <person name="Kalinowski J."/>
            <person name="Ruckert C."/>
        </authorList>
    </citation>
    <scope>NUCLEOTIDE SEQUENCE</scope>
    <source>
        <strain evidence="2">CGMCC 4.5737</strain>
    </source>
</reference>
<sequence length="216" mass="23016">MTGRSEDPDNARGDSGALSETELAALAALGDETGDEVLTRLKDSAERWRNGLGGMTGLVGAALVFKGPDPVQGLPLWGKLLLLATTLLTLAAGVVGAFWAMRAASGPIRMTKRGFDPIQRLQQRTQRRKRVGTLVRRATVSALIMIVALVTTVVLGWFLPRGNSSRSARVELADGGVLCGQLERLDQNTVELTVAGNRQTLARTQVRVVAEVIACS</sequence>
<accession>A0A8J3CI47</accession>
<feature type="transmembrane region" description="Helical" evidence="1">
    <location>
        <begin position="134"/>
        <end position="159"/>
    </location>
</feature>
<feature type="transmembrane region" description="Helical" evidence="1">
    <location>
        <begin position="80"/>
        <end position="100"/>
    </location>
</feature>
<comment type="caution">
    <text evidence="2">The sequence shown here is derived from an EMBL/GenBank/DDBJ whole genome shotgun (WGS) entry which is preliminary data.</text>
</comment>
<dbReference type="Proteomes" id="UP000637578">
    <property type="component" value="Unassembled WGS sequence"/>
</dbReference>
<name>A0A8J3CI47_9PSEU</name>
<evidence type="ECO:0000313" key="3">
    <source>
        <dbReference type="Proteomes" id="UP000637578"/>
    </source>
</evidence>
<dbReference type="AlphaFoldDB" id="A0A8J3CI47"/>
<reference evidence="2" key="2">
    <citation type="submission" date="2020-09" db="EMBL/GenBank/DDBJ databases">
        <authorList>
            <person name="Sun Q."/>
            <person name="Zhou Y."/>
        </authorList>
    </citation>
    <scope>NUCLEOTIDE SEQUENCE</scope>
    <source>
        <strain evidence="2">CGMCC 4.5737</strain>
    </source>
</reference>
<evidence type="ECO:0000313" key="2">
    <source>
        <dbReference type="EMBL" id="GGM70386.1"/>
    </source>
</evidence>
<protein>
    <submittedName>
        <fullName evidence="2">Uncharacterized protein</fullName>
    </submittedName>
</protein>
<keyword evidence="1" id="KW-0472">Membrane</keyword>
<keyword evidence="3" id="KW-1185">Reference proteome</keyword>
<keyword evidence="1" id="KW-1133">Transmembrane helix</keyword>
<dbReference type="RefSeq" id="WP_189060489.1">
    <property type="nucleotide sequence ID" value="NZ_BMMK01000025.1"/>
</dbReference>
<organism evidence="2 3">
    <name type="scientific">Longimycelium tulufanense</name>
    <dbReference type="NCBI Taxonomy" id="907463"/>
    <lineage>
        <taxon>Bacteria</taxon>
        <taxon>Bacillati</taxon>
        <taxon>Actinomycetota</taxon>
        <taxon>Actinomycetes</taxon>
        <taxon>Pseudonocardiales</taxon>
        <taxon>Pseudonocardiaceae</taxon>
        <taxon>Longimycelium</taxon>
    </lineage>
</organism>
<evidence type="ECO:0000256" key="1">
    <source>
        <dbReference type="SAM" id="Phobius"/>
    </source>
</evidence>
<dbReference type="EMBL" id="BMMK01000025">
    <property type="protein sequence ID" value="GGM70386.1"/>
    <property type="molecule type" value="Genomic_DNA"/>
</dbReference>
<keyword evidence="1" id="KW-0812">Transmembrane</keyword>
<feature type="transmembrane region" description="Helical" evidence="1">
    <location>
        <begin position="50"/>
        <end position="68"/>
    </location>
</feature>
<proteinExistence type="predicted"/>
<gene>
    <name evidence="2" type="ORF">GCM10012275_45960</name>
</gene>